<dbReference type="Proteomes" id="UP000095286">
    <property type="component" value="Unplaced"/>
</dbReference>
<proteinExistence type="predicted"/>
<sequence>MTSSPEKKPLPTGVKSHVDMIIDISSSAAKTIMYPDAKLKAIFYLVLVTVLSAFSAYTPLKADYYLATKTNFINVFVVKLGWLWTSSILGPFIFIVSYGSVGSNAGKTIKDMSRLLIATAVWFITTTIFETIEQNTGICTGAVGSHKKVCYNKGGTWITGVDISGHCFLIIYSSLIMTEEVTAIKNWYSKDNRHLKNVANTLLTLIGVLDIIWIIQLVITSLHYHTIVHKIIGAGIAVAVWFFTYRGAMSLVLPVSSSPKNKSKMVHRKKRS</sequence>
<evidence type="ECO:0000313" key="1">
    <source>
        <dbReference type="Proteomes" id="UP000095286"/>
    </source>
</evidence>
<name>A0AC35UB14_9BILA</name>
<dbReference type="WBParaSite" id="RSKR_0000962600.1">
    <property type="protein sequence ID" value="RSKR_0000962600.1"/>
    <property type="gene ID" value="RSKR_0000962600"/>
</dbReference>
<evidence type="ECO:0000313" key="2">
    <source>
        <dbReference type="WBParaSite" id="RSKR_0000962600.1"/>
    </source>
</evidence>
<reference evidence="2" key="1">
    <citation type="submission" date="2016-11" db="UniProtKB">
        <authorList>
            <consortium name="WormBaseParasite"/>
        </authorList>
    </citation>
    <scope>IDENTIFICATION</scope>
    <source>
        <strain evidence="2">KR3021</strain>
    </source>
</reference>
<accession>A0AC35UB14</accession>
<organism evidence="1 2">
    <name type="scientific">Rhabditophanes sp. KR3021</name>
    <dbReference type="NCBI Taxonomy" id="114890"/>
    <lineage>
        <taxon>Eukaryota</taxon>
        <taxon>Metazoa</taxon>
        <taxon>Ecdysozoa</taxon>
        <taxon>Nematoda</taxon>
        <taxon>Chromadorea</taxon>
        <taxon>Rhabditida</taxon>
        <taxon>Tylenchina</taxon>
        <taxon>Panagrolaimomorpha</taxon>
        <taxon>Strongyloidoidea</taxon>
        <taxon>Alloionematidae</taxon>
        <taxon>Rhabditophanes</taxon>
    </lineage>
</organism>
<protein>
    <submittedName>
        <fullName evidence="2">FIT family protein</fullName>
    </submittedName>
</protein>